<dbReference type="AlphaFoldDB" id="A0A0F9RUK7"/>
<sequence length="91" mass="10607">MKKRKKKLVRKLPKETWFIQRLRREAMALFSSRIIALDARTVETVKRTDGLVLHLAQMEAAHGRLAENLVGLQAIVMALKERYDKEHQTQP</sequence>
<dbReference type="EMBL" id="LAZR01000763">
    <property type="protein sequence ID" value="KKN58424.1"/>
    <property type="molecule type" value="Genomic_DNA"/>
</dbReference>
<organism evidence="1">
    <name type="scientific">marine sediment metagenome</name>
    <dbReference type="NCBI Taxonomy" id="412755"/>
    <lineage>
        <taxon>unclassified sequences</taxon>
        <taxon>metagenomes</taxon>
        <taxon>ecological metagenomes</taxon>
    </lineage>
</organism>
<accession>A0A0F9RUK7</accession>
<reference evidence="1" key="1">
    <citation type="journal article" date="2015" name="Nature">
        <title>Complex archaea that bridge the gap between prokaryotes and eukaryotes.</title>
        <authorList>
            <person name="Spang A."/>
            <person name="Saw J.H."/>
            <person name="Jorgensen S.L."/>
            <person name="Zaremba-Niedzwiedzka K."/>
            <person name="Martijn J."/>
            <person name="Lind A.E."/>
            <person name="van Eijk R."/>
            <person name="Schleper C."/>
            <person name="Guy L."/>
            <person name="Ettema T.J."/>
        </authorList>
    </citation>
    <scope>NUCLEOTIDE SEQUENCE</scope>
</reference>
<protein>
    <submittedName>
        <fullName evidence="1">Uncharacterized protein</fullName>
    </submittedName>
</protein>
<proteinExistence type="predicted"/>
<gene>
    <name evidence="1" type="ORF">LCGC14_0552370</name>
</gene>
<comment type="caution">
    <text evidence="1">The sequence shown here is derived from an EMBL/GenBank/DDBJ whole genome shotgun (WGS) entry which is preliminary data.</text>
</comment>
<name>A0A0F9RUK7_9ZZZZ</name>
<evidence type="ECO:0000313" key="1">
    <source>
        <dbReference type="EMBL" id="KKN58424.1"/>
    </source>
</evidence>